<reference evidence="1 2" key="1">
    <citation type="submission" date="2020-03" db="EMBL/GenBank/DDBJ databases">
        <title>Leucobacter sp. nov., isolated from beetles.</title>
        <authorList>
            <person name="Hyun D.-W."/>
            <person name="Bae J.-W."/>
        </authorList>
    </citation>
    <scope>NUCLEOTIDE SEQUENCE [LARGE SCALE GENOMIC DNA]</scope>
    <source>
        <strain evidence="1 2">HDW9B</strain>
    </source>
</reference>
<sequence length="205" mass="23514">MTEDYAERYTLSFTTGGLLAREADVLVPLYLRSRDWTAVRRQTVAENPLQISTTSALTRITRELVQRLSVLTPGELEFFDQASPTERTHIMWLAVCHRYTFIAEFAEEVLRERFLTMNRTLDLEVFDRFIIGKGLWHPELDELAMSTRVKLRANLFRMMREAGFLTESGDMMPAILSPSVTRLLQAHHPSAVRFFPAAVSSEVST</sequence>
<dbReference type="RefSeq" id="WP_166321569.1">
    <property type="nucleotide sequence ID" value="NZ_CP049934.1"/>
</dbReference>
<organism evidence="1 2">
    <name type="scientific">Leucobacter insecticola</name>
    <dbReference type="NCBI Taxonomy" id="2714934"/>
    <lineage>
        <taxon>Bacteria</taxon>
        <taxon>Bacillati</taxon>
        <taxon>Actinomycetota</taxon>
        <taxon>Actinomycetes</taxon>
        <taxon>Micrococcales</taxon>
        <taxon>Microbacteriaceae</taxon>
        <taxon>Leucobacter</taxon>
    </lineage>
</organism>
<accession>A0A6G8FGD5</accession>
<dbReference type="Pfam" id="PF08849">
    <property type="entry name" value="BrxA"/>
    <property type="match status" value="1"/>
</dbReference>
<keyword evidence="2" id="KW-1185">Reference proteome</keyword>
<protein>
    <submittedName>
        <fullName evidence="1">DUF1819 family protein</fullName>
    </submittedName>
</protein>
<dbReference type="EMBL" id="CP049934">
    <property type="protein sequence ID" value="QIM15461.1"/>
    <property type="molecule type" value="Genomic_DNA"/>
</dbReference>
<proteinExistence type="predicted"/>
<dbReference type="Gene3D" id="1.10.3540.10">
    <property type="entry name" value="uncharacterized protein from magnetospirillum magneticum domain"/>
    <property type="match status" value="1"/>
</dbReference>
<evidence type="ECO:0000313" key="2">
    <source>
        <dbReference type="Proteomes" id="UP000501387"/>
    </source>
</evidence>
<name>A0A6G8FGD5_9MICO</name>
<dbReference type="InterPro" id="IPR014948">
    <property type="entry name" value="BrxA"/>
</dbReference>
<dbReference type="KEGG" id="lins:G7067_02025"/>
<gene>
    <name evidence="1" type="ORF">G7067_02025</name>
</gene>
<dbReference type="Proteomes" id="UP000501387">
    <property type="component" value="Chromosome"/>
</dbReference>
<dbReference type="AlphaFoldDB" id="A0A6G8FGD5"/>
<evidence type="ECO:0000313" key="1">
    <source>
        <dbReference type="EMBL" id="QIM15461.1"/>
    </source>
</evidence>
<dbReference type="InterPro" id="IPR023137">
    <property type="entry name" value="BrxA_sf"/>
</dbReference>